<proteinExistence type="predicted"/>
<evidence type="ECO:0000313" key="1">
    <source>
        <dbReference type="EMBL" id="RND88202.1"/>
    </source>
</evidence>
<evidence type="ECO:0000313" key="2">
    <source>
        <dbReference type="Proteomes" id="UP000285532"/>
    </source>
</evidence>
<protein>
    <submittedName>
        <fullName evidence="1">Uncharacterized protein</fullName>
    </submittedName>
</protein>
<dbReference type="AlphaFoldDB" id="A0A422MDM3"/>
<comment type="caution">
    <text evidence="1">The sequence shown here is derived from an EMBL/GenBank/DDBJ whole genome shotgun (WGS) entry which is preliminary data.</text>
</comment>
<dbReference type="EMBL" id="LKFU01000031">
    <property type="protein sequence ID" value="RND88202.1"/>
    <property type="molecule type" value="Genomic_DNA"/>
</dbReference>
<accession>A0A422MDM3</accession>
<reference evidence="1 2" key="1">
    <citation type="journal article" date="2018" name="Front. Microbiol.">
        <title>Conversion of Methionine to Cysteine in Lactobacillus paracasei Depends on the Highly Mobile cysK-ctl-cysE Gene Cluster.</title>
        <authorList>
            <person name="Wuthrich D."/>
            <person name="Irmler S."/>
            <person name="Berthoud H."/>
            <person name="Guggenbuhl B."/>
            <person name="Eugster E."/>
            <person name="Bruggmann R."/>
        </authorList>
    </citation>
    <scope>NUCLEOTIDE SEQUENCE [LARGE SCALE GENOMIC DNA]</scope>
    <source>
        <strain evidence="1 2">FAM18172</strain>
    </source>
</reference>
<sequence length="43" mass="4134">MLLSKDLARAAGGVGGGLRLGRAACCAAGPSHSTVSGLILEPV</sequence>
<organism evidence="1 2">
    <name type="scientific">Lacticaseibacillus paracasei</name>
    <name type="common">Lactobacillus paracasei</name>
    <dbReference type="NCBI Taxonomy" id="1597"/>
    <lineage>
        <taxon>Bacteria</taxon>
        <taxon>Bacillati</taxon>
        <taxon>Bacillota</taxon>
        <taxon>Bacilli</taxon>
        <taxon>Lactobacillales</taxon>
        <taxon>Lactobacillaceae</taxon>
        <taxon>Lacticaseibacillus</taxon>
    </lineage>
</organism>
<name>A0A422MDM3_LACPA</name>
<dbReference type="Proteomes" id="UP000285532">
    <property type="component" value="Unassembled WGS sequence"/>
</dbReference>
<gene>
    <name evidence="1" type="ORF">FAM18172_00483</name>
</gene>